<dbReference type="InterPro" id="IPR046532">
    <property type="entry name" value="DUF6597"/>
</dbReference>
<dbReference type="SUPFAM" id="SSF46689">
    <property type="entry name" value="Homeodomain-like"/>
    <property type="match status" value="1"/>
</dbReference>
<evidence type="ECO:0000256" key="1">
    <source>
        <dbReference type="ARBA" id="ARBA00023015"/>
    </source>
</evidence>
<protein>
    <submittedName>
        <fullName evidence="6">Helix-turn-helix domain-containing protein</fullName>
    </submittedName>
</protein>
<proteinExistence type="predicted"/>
<evidence type="ECO:0000259" key="5">
    <source>
        <dbReference type="PROSITE" id="PS01124"/>
    </source>
</evidence>
<gene>
    <name evidence="6" type="ORF">QFW80_01595</name>
</gene>
<dbReference type="RefSeq" id="WP_280599261.1">
    <property type="nucleotide sequence ID" value="NZ_JARXRN010000016.1"/>
</dbReference>
<dbReference type="Pfam" id="PF20240">
    <property type="entry name" value="DUF6597"/>
    <property type="match status" value="1"/>
</dbReference>
<dbReference type="Proteomes" id="UP001156831">
    <property type="component" value="Unassembled WGS sequence"/>
</dbReference>
<evidence type="ECO:0000256" key="3">
    <source>
        <dbReference type="ARBA" id="ARBA00023163"/>
    </source>
</evidence>
<sequence length="279" mass="29552">MRLTLTPDPRLRPYVSSLWLGVRAPGADRECVLPSGQMHLAVRLVGGPVRIYDGVAAPAALGTGDALVAGLQVSPYWKDADVATLTVGAQLRPGAALALFGVSAHDLAGRHAGLGAIWSGDADRLRDALHDATAPYARLAVLEAALLSRLRPRGMHPAVAATLALIHASPAAGRLPALSGVSQRHFIARFREATGLSPKRYARLHRFRSLVQSLQEGGDQPLADLALAAGYSDQAHCSREFREFAATTPQAWRREHAGDHRPGSGSGAGQFRTRPSAGR</sequence>
<dbReference type="PANTHER" id="PTHR46796:SF15">
    <property type="entry name" value="BLL1074 PROTEIN"/>
    <property type="match status" value="1"/>
</dbReference>
<dbReference type="SMART" id="SM00342">
    <property type="entry name" value="HTH_ARAC"/>
    <property type="match status" value="1"/>
</dbReference>
<dbReference type="InterPro" id="IPR050204">
    <property type="entry name" value="AraC_XylS_family_regulators"/>
</dbReference>
<reference evidence="6 7" key="1">
    <citation type="submission" date="2023-04" db="EMBL/GenBank/DDBJ databases">
        <title>Luteimonas sp. M1R5S18.</title>
        <authorList>
            <person name="Sun J.-Q."/>
        </authorList>
    </citation>
    <scope>NUCLEOTIDE SEQUENCE [LARGE SCALE GENOMIC DNA]</scope>
    <source>
        <strain evidence="6 7">M1R5S18</strain>
    </source>
</reference>
<keyword evidence="3" id="KW-0804">Transcription</keyword>
<dbReference type="InterPro" id="IPR018060">
    <property type="entry name" value="HTH_AraC"/>
</dbReference>
<evidence type="ECO:0000256" key="4">
    <source>
        <dbReference type="SAM" id="MobiDB-lite"/>
    </source>
</evidence>
<dbReference type="Gene3D" id="1.10.10.60">
    <property type="entry name" value="Homeodomain-like"/>
    <property type="match status" value="1"/>
</dbReference>
<evidence type="ECO:0000313" key="7">
    <source>
        <dbReference type="Proteomes" id="UP001156831"/>
    </source>
</evidence>
<feature type="domain" description="HTH araC/xylS-type" evidence="5">
    <location>
        <begin position="180"/>
        <end position="255"/>
    </location>
</feature>
<organism evidence="6 7">
    <name type="scientific">Luteimonas rhizosphaericola</name>
    <dbReference type="NCBI Taxonomy" id="3042024"/>
    <lineage>
        <taxon>Bacteria</taxon>
        <taxon>Pseudomonadati</taxon>
        <taxon>Pseudomonadota</taxon>
        <taxon>Gammaproteobacteria</taxon>
        <taxon>Lysobacterales</taxon>
        <taxon>Lysobacteraceae</taxon>
        <taxon>Luteimonas</taxon>
    </lineage>
</organism>
<feature type="compositionally biased region" description="Basic and acidic residues" evidence="4">
    <location>
        <begin position="252"/>
        <end position="262"/>
    </location>
</feature>
<feature type="region of interest" description="Disordered" evidence="4">
    <location>
        <begin position="249"/>
        <end position="279"/>
    </location>
</feature>
<accession>A0ABT6JFM3</accession>
<evidence type="ECO:0000256" key="2">
    <source>
        <dbReference type="ARBA" id="ARBA00023125"/>
    </source>
</evidence>
<keyword evidence="2" id="KW-0238">DNA-binding</keyword>
<evidence type="ECO:0000313" key="6">
    <source>
        <dbReference type="EMBL" id="MDH5829213.1"/>
    </source>
</evidence>
<name>A0ABT6JFM3_9GAMM</name>
<comment type="caution">
    <text evidence="6">The sequence shown here is derived from an EMBL/GenBank/DDBJ whole genome shotgun (WGS) entry which is preliminary data.</text>
</comment>
<dbReference type="Pfam" id="PF12833">
    <property type="entry name" value="HTH_18"/>
    <property type="match status" value="1"/>
</dbReference>
<dbReference type="PANTHER" id="PTHR46796">
    <property type="entry name" value="HTH-TYPE TRANSCRIPTIONAL ACTIVATOR RHAS-RELATED"/>
    <property type="match status" value="1"/>
</dbReference>
<dbReference type="PROSITE" id="PS01124">
    <property type="entry name" value="HTH_ARAC_FAMILY_2"/>
    <property type="match status" value="1"/>
</dbReference>
<dbReference type="InterPro" id="IPR009057">
    <property type="entry name" value="Homeodomain-like_sf"/>
</dbReference>
<dbReference type="EMBL" id="JARXRN010000016">
    <property type="protein sequence ID" value="MDH5829213.1"/>
    <property type="molecule type" value="Genomic_DNA"/>
</dbReference>
<keyword evidence="7" id="KW-1185">Reference proteome</keyword>
<keyword evidence="1" id="KW-0805">Transcription regulation</keyword>